<sequence length="441" mass="50761">MRALFILIFIISLCEQHSYGQFWQISDEKRNKAIPFEFVNNLIIIEVILNDEPLSFILDNGVKETLLFGEIDSLRLRNTSSFVFQGFGIGKPINGLISKNNKLQISNVVDTSHHLYVITDTSFNLSKNVGVHIHGILGSSFFRNNVIAIDYVKNKIIIARRVGDLGIRLSKFKEYPIEIENDRAYKSVHFRTKDSVYNNQKVLLDLGNSDPMMLFQDEIDEFNVYTPYIRDYLGYGFSGEVFGLKNRIQSVVLGDYTIKSPIVSYPDTNSYDRNRIAKNRVGSIGNQVLSRFYLVFDYTNDRLYLKPNKNFNKPFTLDMSGLEIVHGGFEFVKHRKTDFTKNEINGAKTINFSTEVNYIIELHSNYVIDQVRRHSPAERIGVKIGDKLLKINGSNVGKMKLQQIKSRLQAGQDKRIKIQVLRENRILNFDFKLEDPLSSEL</sequence>
<proteinExistence type="predicted"/>
<name>A0ABS7Z4V0_9SPHI</name>
<dbReference type="Gene3D" id="2.30.42.10">
    <property type="match status" value="1"/>
</dbReference>
<gene>
    <name evidence="2" type="ORF">IPZ78_01285</name>
</gene>
<dbReference type="Gene3D" id="2.40.70.10">
    <property type="entry name" value="Acid Proteases"/>
    <property type="match status" value="1"/>
</dbReference>
<dbReference type="Pfam" id="PF17820">
    <property type="entry name" value="PDZ_6"/>
    <property type="match status" value="1"/>
</dbReference>
<dbReference type="RefSeq" id="WP_225551112.1">
    <property type="nucleotide sequence ID" value="NZ_JADEYP010000001.1"/>
</dbReference>
<dbReference type="SUPFAM" id="SSF50156">
    <property type="entry name" value="PDZ domain-like"/>
    <property type="match status" value="1"/>
</dbReference>
<evidence type="ECO:0000313" key="3">
    <source>
        <dbReference type="Proteomes" id="UP001165302"/>
    </source>
</evidence>
<dbReference type="SMART" id="SM00228">
    <property type="entry name" value="PDZ"/>
    <property type="match status" value="1"/>
</dbReference>
<dbReference type="Proteomes" id="UP001165302">
    <property type="component" value="Unassembled WGS sequence"/>
</dbReference>
<comment type="caution">
    <text evidence="2">The sequence shown here is derived from an EMBL/GenBank/DDBJ whole genome shotgun (WGS) entry which is preliminary data.</text>
</comment>
<dbReference type="InterPro" id="IPR036034">
    <property type="entry name" value="PDZ_sf"/>
</dbReference>
<dbReference type="InterPro" id="IPR021109">
    <property type="entry name" value="Peptidase_aspartic_dom_sf"/>
</dbReference>
<protein>
    <submittedName>
        <fullName evidence="2">PDZ domain-containing protein</fullName>
    </submittedName>
</protein>
<evidence type="ECO:0000259" key="1">
    <source>
        <dbReference type="PROSITE" id="PS50106"/>
    </source>
</evidence>
<dbReference type="InterPro" id="IPR001478">
    <property type="entry name" value="PDZ"/>
</dbReference>
<organism evidence="2 3">
    <name type="scientific">Sphingobacterium bovistauri</name>
    <dbReference type="NCBI Taxonomy" id="2781959"/>
    <lineage>
        <taxon>Bacteria</taxon>
        <taxon>Pseudomonadati</taxon>
        <taxon>Bacteroidota</taxon>
        <taxon>Sphingobacteriia</taxon>
        <taxon>Sphingobacteriales</taxon>
        <taxon>Sphingobacteriaceae</taxon>
        <taxon>Sphingobacterium</taxon>
    </lineage>
</organism>
<dbReference type="InterPro" id="IPR041489">
    <property type="entry name" value="PDZ_6"/>
</dbReference>
<dbReference type="PROSITE" id="PS50106">
    <property type="entry name" value="PDZ"/>
    <property type="match status" value="1"/>
</dbReference>
<accession>A0ABS7Z4V0</accession>
<reference evidence="2" key="1">
    <citation type="submission" date="2020-10" db="EMBL/GenBank/DDBJ databases">
        <authorList>
            <person name="Lu T."/>
            <person name="Wang Q."/>
            <person name="Han X."/>
        </authorList>
    </citation>
    <scope>NUCLEOTIDE SEQUENCE</scope>
    <source>
        <strain evidence="2">WQ 366</strain>
    </source>
</reference>
<dbReference type="EMBL" id="JADEYP010000001">
    <property type="protein sequence ID" value="MCA5003779.1"/>
    <property type="molecule type" value="Genomic_DNA"/>
</dbReference>
<keyword evidence="3" id="KW-1185">Reference proteome</keyword>
<feature type="domain" description="PDZ" evidence="1">
    <location>
        <begin position="367"/>
        <end position="409"/>
    </location>
</feature>
<evidence type="ECO:0000313" key="2">
    <source>
        <dbReference type="EMBL" id="MCA5003779.1"/>
    </source>
</evidence>